<dbReference type="AlphaFoldDB" id="A0ABD3P145"/>
<dbReference type="Proteomes" id="UP001530400">
    <property type="component" value="Unassembled WGS sequence"/>
</dbReference>
<comment type="subunit">
    <text evidence="10">Oligomeric complex that consists of at least the alpha, beta, beta', gamma, delta, epsilon and zeta subunits.</text>
</comment>
<sequence>MSLLTHASPPLLPKVDAILVLDSDGSRLAGKYYGGLHESRLPLSSSEGNSAPAIRRTTSPIQNICIVAALKRCREVVTVLGSRRILRRISPGQSGSVRVVHIGPVGESELVLAHLVEGMYEALSNLMGGSTDRNMILDNLELTDGHKLASSVLLRDEAEASRNQQHQQESMGGGGKGGMGGFGGMGGDMTIAQALRQAREQIMSNLNQKLVTR</sequence>
<keyword evidence="5 10" id="KW-0653">Protein transport</keyword>
<comment type="similarity">
    <text evidence="3 10">Belongs to the adaptor complexes small subunit family.</text>
</comment>
<evidence type="ECO:0000256" key="8">
    <source>
        <dbReference type="ARBA" id="ARBA00023329"/>
    </source>
</evidence>
<comment type="function">
    <text evidence="10">The zeta subunit may be involved in regulating the coat assembly and, hence, the rate of biosynthetic protein transport due to its association-dissociation properties with the coatomer complex.</text>
</comment>
<keyword evidence="13" id="KW-1185">Reference proteome</keyword>
<dbReference type="GO" id="GO:0015031">
    <property type="term" value="P:protein transport"/>
    <property type="evidence" value="ECO:0007669"/>
    <property type="project" value="UniProtKB-KW"/>
</dbReference>
<keyword evidence="10" id="KW-0963">Cytoplasm</keyword>
<dbReference type="InterPro" id="IPR039652">
    <property type="entry name" value="Coatomer_zeta"/>
</dbReference>
<accession>A0ABD3P145</accession>
<gene>
    <name evidence="12" type="ORF">ACHAWO_005806</name>
</gene>
<dbReference type="GO" id="GO:0030126">
    <property type="term" value="C:COPI vesicle coat"/>
    <property type="evidence" value="ECO:0007669"/>
    <property type="project" value="UniProtKB-UniRule"/>
</dbReference>
<organism evidence="12 13">
    <name type="scientific">Cyclotella atomus</name>
    <dbReference type="NCBI Taxonomy" id="382360"/>
    <lineage>
        <taxon>Eukaryota</taxon>
        <taxon>Sar</taxon>
        <taxon>Stramenopiles</taxon>
        <taxon>Ochrophyta</taxon>
        <taxon>Bacillariophyta</taxon>
        <taxon>Coscinodiscophyceae</taxon>
        <taxon>Thalassiosirophycidae</taxon>
        <taxon>Stephanodiscales</taxon>
        <taxon>Stephanodiscaceae</taxon>
        <taxon>Cyclotella</taxon>
    </lineage>
</organism>
<feature type="compositionally biased region" description="Gly residues" evidence="11">
    <location>
        <begin position="171"/>
        <end position="180"/>
    </location>
</feature>
<keyword evidence="8 10" id="KW-0968">Cytoplasmic vesicle</keyword>
<evidence type="ECO:0000256" key="10">
    <source>
        <dbReference type="RuleBase" id="RU366053"/>
    </source>
</evidence>
<evidence type="ECO:0000256" key="5">
    <source>
        <dbReference type="ARBA" id="ARBA00022927"/>
    </source>
</evidence>
<evidence type="ECO:0000313" key="12">
    <source>
        <dbReference type="EMBL" id="KAL3781722.1"/>
    </source>
</evidence>
<feature type="region of interest" description="Disordered" evidence="11">
    <location>
        <begin position="158"/>
        <end position="180"/>
    </location>
</feature>
<evidence type="ECO:0000256" key="4">
    <source>
        <dbReference type="ARBA" id="ARBA00022448"/>
    </source>
</evidence>
<evidence type="ECO:0000313" key="13">
    <source>
        <dbReference type="Proteomes" id="UP001530400"/>
    </source>
</evidence>
<protein>
    <recommendedName>
        <fullName evidence="10">Coatomer subunit zeta</fullName>
    </recommendedName>
</protein>
<keyword evidence="7 10" id="KW-0472">Membrane</keyword>
<comment type="subcellular location">
    <subcellularLocation>
        <location evidence="10">Cytoplasm</location>
    </subcellularLocation>
    <subcellularLocation>
        <location evidence="10">Golgi apparatus membrane</location>
        <topology evidence="10">Peripheral membrane protein</topology>
        <orientation evidence="10">Cytoplasmic side</orientation>
    </subcellularLocation>
    <subcellularLocation>
        <location evidence="10">Cytoplasmic vesicle</location>
        <location evidence="10">COPI-coated vesicle membrane</location>
        <topology evidence="10">Peripheral membrane protein</topology>
        <orientation evidence="10">Cytoplasmic side</orientation>
    </subcellularLocation>
    <subcellularLocation>
        <location evidence="1">Cytoplasmic vesicle membrane</location>
    </subcellularLocation>
    <subcellularLocation>
        <location evidence="9">Endomembrane system</location>
        <topology evidence="9">Peripheral membrane protein</topology>
        <orientation evidence="9">Cytoplasmic side</orientation>
    </subcellularLocation>
    <subcellularLocation>
        <location evidence="2">Golgi apparatus</location>
    </subcellularLocation>
</comment>
<dbReference type="EMBL" id="JALLPJ020000833">
    <property type="protein sequence ID" value="KAL3781722.1"/>
    <property type="molecule type" value="Genomic_DNA"/>
</dbReference>
<evidence type="ECO:0000256" key="7">
    <source>
        <dbReference type="ARBA" id="ARBA00023136"/>
    </source>
</evidence>
<evidence type="ECO:0000256" key="9">
    <source>
        <dbReference type="ARBA" id="ARBA00029433"/>
    </source>
</evidence>
<feature type="compositionally biased region" description="Polar residues" evidence="11">
    <location>
        <begin position="161"/>
        <end position="170"/>
    </location>
</feature>
<evidence type="ECO:0000256" key="3">
    <source>
        <dbReference type="ARBA" id="ARBA00006972"/>
    </source>
</evidence>
<dbReference type="GO" id="GO:0000139">
    <property type="term" value="C:Golgi membrane"/>
    <property type="evidence" value="ECO:0007669"/>
    <property type="project" value="UniProtKB-SubCell"/>
</dbReference>
<dbReference type="PANTHER" id="PTHR11043:SF0">
    <property type="entry name" value="COATOMER SUBUNIT ZETA"/>
    <property type="match status" value="1"/>
</dbReference>
<dbReference type="Gene3D" id="3.30.450.60">
    <property type="match status" value="1"/>
</dbReference>
<dbReference type="GO" id="GO:0006890">
    <property type="term" value="P:retrograde vesicle-mediated transport, Golgi to endoplasmic reticulum"/>
    <property type="evidence" value="ECO:0007669"/>
    <property type="project" value="UniProtKB-UniRule"/>
</dbReference>
<keyword evidence="6 10" id="KW-0333">Golgi apparatus</keyword>
<evidence type="ECO:0000256" key="1">
    <source>
        <dbReference type="ARBA" id="ARBA00004156"/>
    </source>
</evidence>
<evidence type="ECO:0000256" key="11">
    <source>
        <dbReference type="SAM" id="MobiDB-lite"/>
    </source>
</evidence>
<keyword evidence="10" id="KW-0931">ER-Golgi transport</keyword>
<dbReference type="PANTHER" id="PTHR11043">
    <property type="entry name" value="ZETA-COAT PROTEIN"/>
    <property type="match status" value="1"/>
</dbReference>
<comment type="caution">
    <text evidence="12">The sequence shown here is derived from an EMBL/GenBank/DDBJ whole genome shotgun (WGS) entry which is preliminary data.</text>
</comment>
<evidence type="ECO:0000256" key="6">
    <source>
        <dbReference type="ARBA" id="ARBA00023034"/>
    </source>
</evidence>
<proteinExistence type="inferred from homology"/>
<name>A0ABD3P145_9STRA</name>
<evidence type="ECO:0000256" key="2">
    <source>
        <dbReference type="ARBA" id="ARBA00004555"/>
    </source>
</evidence>
<reference evidence="12 13" key="1">
    <citation type="submission" date="2024-10" db="EMBL/GenBank/DDBJ databases">
        <title>Updated reference genomes for cyclostephanoid diatoms.</title>
        <authorList>
            <person name="Roberts W.R."/>
            <person name="Alverson A.J."/>
        </authorList>
    </citation>
    <scope>NUCLEOTIDE SEQUENCE [LARGE SCALE GENOMIC DNA]</scope>
    <source>
        <strain evidence="12 13">AJA010-31</strain>
    </source>
</reference>
<keyword evidence="4 10" id="KW-0813">Transport</keyword>